<evidence type="ECO:0000256" key="2">
    <source>
        <dbReference type="ARBA" id="ARBA00009739"/>
    </source>
</evidence>
<feature type="transmembrane region" description="Helical" evidence="10">
    <location>
        <begin position="73"/>
        <end position="93"/>
    </location>
</feature>
<dbReference type="PROSITE" id="PS50002">
    <property type="entry name" value="SH3"/>
    <property type="match status" value="1"/>
</dbReference>
<dbReference type="EMBL" id="RSCE01000003">
    <property type="protein sequence ID" value="RSH84490.1"/>
    <property type="molecule type" value="Genomic_DNA"/>
</dbReference>
<protein>
    <submittedName>
        <fullName evidence="12">Transmembrane osmosensor</fullName>
    </submittedName>
</protein>
<evidence type="ECO:0000256" key="3">
    <source>
        <dbReference type="ARBA" id="ARBA00022443"/>
    </source>
</evidence>
<evidence type="ECO:0000259" key="11">
    <source>
        <dbReference type="PROSITE" id="PS50002"/>
    </source>
</evidence>
<feature type="transmembrane region" description="Helical" evidence="10">
    <location>
        <begin position="16"/>
        <end position="36"/>
    </location>
</feature>
<evidence type="ECO:0000256" key="9">
    <source>
        <dbReference type="PROSITE-ProRule" id="PRU00192"/>
    </source>
</evidence>
<name>A0A427Y0C0_9TREE</name>
<organism evidence="12 13">
    <name type="scientific">Apiotrichum porosum</name>
    <dbReference type="NCBI Taxonomy" id="105984"/>
    <lineage>
        <taxon>Eukaryota</taxon>
        <taxon>Fungi</taxon>
        <taxon>Dikarya</taxon>
        <taxon>Basidiomycota</taxon>
        <taxon>Agaricomycotina</taxon>
        <taxon>Tremellomycetes</taxon>
        <taxon>Trichosporonales</taxon>
        <taxon>Trichosporonaceae</taxon>
        <taxon>Apiotrichum</taxon>
    </lineage>
</organism>
<dbReference type="InterPro" id="IPR035522">
    <property type="entry name" value="Sho1_SH3"/>
</dbReference>
<dbReference type="STRING" id="105984.A0A427Y0C0"/>
<dbReference type="SUPFAM" id="SSF50044">
    <property type="entry name" value="SH3-domain"/>
    <property type="match status" value="1"/>
</dbReference>
<proteinExistence type="inferred from homology"/>
<dbReference type="InterPro" id="IPR036028">
    <property type="entry name" value="SH3-like_dom_sf"/>
</dbReference>
<keyword evidence="13" id="KW-1185">Reference proteome</keyword>
<sequence>MFDNGLDIGVIFRNPVFMATFGIAAPAWLIAFAALCASQAQYGAGGSLWFAIWVQLFVIAGFFLACASDAVPLYRFQLAIFAAISLVFVVDAVDSKIYSHLGSEIACAVGSMLLAMVDDPPSLPQIVWILYLTSEEGTFINNLFLNGTGGASGWSRRRSSGMHNSHDNGMYASESSGLRGAAAERGMSSHDIPTTTKSNGAYGGMASYGSGGMGGGMDMAPHSTGGVPVSTSRDDFSAAGQSVDNVVKQKAKANYAYSASPDDPNEVSFAKGEILEVLDNTGKWYQVRTASGQQGIAPSNYLALL</sequence>
<dbReference type="GO" id="GO:0005886">
    <property type="term" value="C:plasma membrane"/>
    <property type="evidence" value="ECO:0007669"/>
    <property type="project" value="UniProtKB-SubCell"/>
</dbReference>
<dbReference type="RefSeq" id="XP_028477938.1">
    <property type="nucleotide sequence ID" value="XM_028621486.1"/>
</dbReference>
<evidence type="ECO:0000256" key="1">
    <source>
        <dbReference type="ARBA" id="ARBA00004651"/>
    </source>
</evidence>
<feature type="transmembrane region" description="Helical" evidence="10">
    <location>
        <begin position="48"/>
        <end position="67"/>
    </location>
</feature>
<evidence type="ECO:0000313" key="13">
    <source>
        <dbReference type="Proteomes" id="UP000279236"/>
    </source>
</evidence>
<dbReference type="PRINTS" id="PR00452">
    <property type="entry name" value="SH3DOMAIN"/>
</dbReference>
<keyword evidence="7" id="KW-0346">Stress response</keyword>
<evidence type="ECO:0000256" key="6">
    <source>
        <dbReference type="ARBA" id="ARBA00022989"/>
    </source>
</evidence>
<evidence type="ECO:0000256" key="5">
    <source>
        <dbReference type="ARBA" id="ARBA00022692"/>
    </source>
</evidence>
<gene>
    <name evidence="12" type="primary">SHO1</name>
    <name evidence="12" type="ORF">EHS24_006011</name>
</gene>
<dbReference type="SMART" id="SM00326">
    <property type="entry name" value="SH3"/>
    <property type="match status" value="1"/>
</dbReference>
<keyword evidence="6 10" id="KW-1133">Transmembrane helix</keyword>
<evidence type="ECO:0000256" key="7">
    <source>
        <dbReference type="ARBA" id="ARBA00023016"/>
    </source>
</evidence>
<dbReference type="InterPro" id="IPR001452">
    <property type="entry name" value="SH3_domain"/>
</dbReference>
<dbReference type="Proteomes" id="UP000279236">
    <property type="component" value="Unassembled WGS sequence"/>
</dbReference>
<comment type="similarity">
    <text evidence="2">Belongs to the SHO1 family.</text>
</comment>
<dbReference type="Gene3D" id="2.30.30.40">
    <property type="entry name" value="SH3 Domains"/>
    <property type="match status" value="1"/>
</dbReference>
<dbReference type="OrthoDB" id="5983572at2759"/>
<dbReference type="Pfam" id="PF00018">
    <property type="entry name" value="SH3_1"/>
    <property type="match status" value="1"/>
</dbReference>
<keyword evidence="4" id="KW-1003">Cell membrane</keyword>
<evidence type="ECO:0000256" key="8">
    <source>
        <dbReference type="ARBA" id="ARBA00023136"/>
    </source>
</evidence>
<reference evidence="12 13" key="1">
    <citation type="submission" date="2018-11" db="EMBL/GenBank/DDBJ databases">
        <title>Genome sequence of Apiotrichum porosum DSM 27194.</title>
        <authorList>
            <person name="Aliyu H."/>
            <person name="Gorte O."/>
            <person name="Ochsenreither K."/>
        </authorList>
    </citation>
    <scope>NUCLEOTIDE SEQUENCE [LARGE SCALE GENOMIC DNA]</scope>
    <source>
        <strain evidence="12 13">DSM 27194</strain>
    </source>
</reference>
<dbReference type="CDD" id="cd11855">
    <property type="entry name" value="SH3_Sho1p"/>
    <property type="match status" value="1"/>
</dbReference>
<comment type="subcellular location">
    <subcellularLocation>
        <location evidence="1">Cell membrane</location>
        <topology evidence="1">Multi-pass membrane protein</topology>
    </subcellularLocation>
</comment>
<evidence type="ECO:0000256" key="10">
    <source>
        <dbReference type="SAM" id="Phobius"/>
    </source>
</evidence>
<feature type="domain" description="SH3" evidence="11">
    <location>
        <begin position="246"/>
        <end position="305"/>
    </location>
</feature>
<keyword evidence="3 9" id="KW-0728">SH3 domain</keyword>
<evidence type="ECO:0000313" key="12">
    <source>
        <dbReference type="EMBL" id="RSH84490.1"/>
    </source>
</evidence>
<dbReference type="GeneID" id="39590554"/>
<comment type="caution">
    <text evidence="12">The sequence shown here is derived from an EMBL/GenBank/DDBJ whole genome shotgun (WGS) entry which is preliminary data.</text>
</comment>
<accession>A0A427Y0C0</accession>
<keyword evidence="8 10" id="KW-0472">Membrane</keyword>
<keyword evidence="5 10" id="KW-0812">Transmembrane</keyword>
<evidence type="ECO:0000256" key="4">
    <source>
        <dbReference type="ARBA" id="ARBA00022475"/>
    </source>
</evidence>
<dbReference type="AlphaFoldDB" id="A0A427Y0C0"/>